<dbReference type="EMBL" id="WIXE01023405">
    <property type="protein sequence ID" value="KAK5966543.1"/>
    <property type="molecule type" value="Genomic_DNA"/>
</dbReference>
<dbReference type="Proteomes" id="UP001331761">
    <property type="component" value="Unassembled WGS sequence"/>
</dbReference>
<organism evidence="1 2">
    <name type="scientific">Trichostrongylus colubriformis</name>
    <name type="common">Black scour worm</name>
    <dbReference type="NCBI Taxonomy" id="6319"/>
    <lineage>
        <taxon>Eukaryota</taxon>
        <taxon>Metazoa</taxon>
        <taxon>Ecdysozoa</taxon>
        <taxon>Nematoda</taxon>
        <taxon>Chromadorea</taxon>
        <taxon>Rhabditida</taxon>
        <taxon>Rhabditina</taxon>
        <taxon>Rhabditomorpha</taxon>
        <taxon>Strongyloidea</taxon>
        <taxon>Trichostrongylidae</taxon>
        <taxon>Trichostrongylus</taxon>
    </lineage>
</organism>
<evidence type="ECO:0000313" key="1">
    <source>
        <dbReference type="EMBL" id="KAK5966543.1"/>
    </source>
</evidence>
<dbReference type="AlphaFoldDB" id="A0AAN8IEL1"/>
<gene>
    <name evidence="1" type="ORF">GCK32_002605</name>
</gene>
<evidence type="ECO:0000313" key="2">
    <source>
        <dbReference type="Proteomes" id="UP001331761"/>
    </source>
</evidence>
<reference evidence="1 2" key="1">
    <citation type="submission" date="2019-10" db="EMBL/GenBank/DDBJ databases">
        <title>Assembly and Annotation for the nematode Trichostrongylus colubriformis.</title>
        <authorList>
            <person name="Martin J."/>
        </authorList>
    </citation>
    <scope>NUCLEOTIDE SEQUENCE [LARGE SCALE GENOMIC DNA]</scope>
    <source>
        <strain evidence="1">G859</strain>
        <tissue evidence="1">Whole worm</tissue>
    </source>
</reference>
<protein>
    <submittedName>
        <fullName evidence="1">Uncharacterized protein</fullName>
    </submittedName>
</protein>
<comment type="caution">
    <text evidence="1">The sequence shown here is derived from an EMBL/GenBank/DDBJ whole genome shotgun (WGS) entry which is preliminary data.</text>
</comment>
<sequence length="80" mass="8990">MRVNTKDVDDYTAIHVMTKNAHSSRTQLALVHTCELRFVHVAASFLGLICEKMYKLILLAFDEGASTARQALTMYVVQMA</sequence>
<accession>A0AAN8IEL1</accession>
<proteinExistence type="predicted"/>
<keyword evidence="2" id="KW-1185">Reference proteome</keyword>
<name>A0AAN8IEL1_TRICO</name>